<dbReference type="PROSITE" id="PS50110">
    <property type="entry name" value="RESPONSE_REGULATORY"/>
    <property type="match status" value="1"/>
</dbReference>
<name>A0ABV2M6Q1_9FIRM</name>
<evidence type="ECO:0000256" key="3">
    <source>
        <dbReference type="ARBA" id="ARBA00023125"/>
    </source>
</evidence>
<evidence type="ECO:0000256" key="5">
    <source>
        <dbReference type="ARBA" id="ARBA00024867"/>
    </source>
</evidence>
<dbReference type="PRINTS" id="PR00032">
    <property type="entry name" value="HTHARAC"/>
</dbReference>
<feature type="coiled-coil region" evidence="7">
    <location>
        <begin position="173"/>
        <end position="200"/>
    </location>
</feature>
<dbReference type="InterPro" id="IPR018062">
    <property type="entry name" value="HTH_AraC-typ_CS"/>
</dbReference>
<dbReference type="InterPro" id="IPR009057">
    <property type="entry name" value="Homeodomain-like_sf"/>
</dbReference>
<gene>
    <name evidence="10" type="ORF">ABID24_002303</name>
</gene>
<keyword evidence="11" id="KW-1185">Reference proteome</keyword>
<keyword evidence="7" id="KW-0175">Coiled coil</keyword>
<evidence type="ECO:0000259" key="8">
    <source>
        <dbReference type="PROSITE" id="PS01124"/>
    </source>
</evidence>
<dbReference type="Proteomes" id="UP001549106">
    <property type="component" value="Unassembled WGS sequence"/>
</dbReference>
<evidence type="ECO:0000256" key="6">
    <source>
        <dbReference type="PROSITE-ProRule" id="PRU00169"/>
    </source>
</evidence>
<comment type="function">
    <text evidence="5">May play the central regulatory role in sporulation. It may be an element of the effector pathway responsible for the activation of sporulation genes in response to nutritional stress. Spo0A may act in concert with spo0H (a sigma factor) to control the expression of some genes that are critical to the sporulation process.</text>
</comment>
<dbReference type="PANTHER" id="PTHR43280">
    <property type="entry name" value="ARAC-FAMILY TRANSCRIPTIONAL REGULATOR"/>
    <property type="match status" value="1"/>
</dbReference>
<feature type="domain" description="HTH araC/xylS-type" evidence="8">
    <location>
        <begin position="409"/>
        <end position="507"/>
    </location>
</feature>
<evidence type="ECO:0000256" key="7">
    <source>
        <dbReference type="SAM" id="Coils"/>
    </source>
</evidence>
<accession>A0ABV2M6Q1</accession>
<keyword evidence="4" id="KW-0804">Transcription</keyword>
<comment type="caution">
    <text evidence="10">The sequence shown here is derived from an EMBL/GenBank/DDBJ whole genome shotgun (WGS) entry which is preliminary data.</text>
</comment>
<evidence type="ECO:0000256" key="1">
    <source>
        <dbReference type="ARBA" id="ARBA00018672"/>
    </source>
</evidence>
<evidence type="ECO:0000313" key="10">
    <source>
        <dbReference type="EMBL" id="MET3751047.1"/>
    </source>
</evidence>
<dbReference type="PROSITE" id="PS00041">
    <property type="entry name" value="HTH_ARAC_FAMILY_1"/>
    <property type="match status" value="1"/>
</dbReference>
<reference evidence="10 11" key="1">
    <citation type="submission" date="2024-06" db="EMBL/GenBank/DDBJ databases">
        <title>Genomic Encyclopedia of Type Strains, Phase IV (KMG-IV): sequencing the most valuable type-strain genomes for metagenomic binning, comparative biology and taxonomic classification.</title>
        <authorList>
            <person name="Goeker M."/>
        </authorList>
    </citation>
    <scope>NUCLEOTIDE SEQUENCE [LARGE SCALE GENOMIC DNA]</scope>
    <source>
        <strain evidence="10 11">DSM 29492</strain>
    </source>
</reference>
<dbReference type="Gene3D" id="1.10.10.60">
    <property type="entry name" value="Homeodomain-like"/>
    <property type="match status" value="2"/>
</dbReference>
<dbReference type="SUPFAM" id="SSF46689">
    <property type="entry name" value="Homeodomain-like"/>
    <property type="match status" value="2"/>
</dbReference>
<dbReference type="InterPro" id="IPR001789">
    <property type="entry name" value="Sig_transdc_resp-reg_receiver"/>
</dbReference>
<keyword evidence="6" id="KW-0597">Phosphoprotein</keyword>
<evidence type="ECO:0000259" key="9">
    <source>
        <dbReference type="PROSITE" id="PS50110"/>
    </source>
</evidence>
<evidence type="ECO:0000256" key="4">
    <source>
        <dbReference type="ARBA" id="ARBA00023163"/>
    </source>
</evidence>
<keyword evidence="2" id="KW-0805">Transcription regulation</keyword>
<dbReference type="Pfam" id="PF00072">
    <property type="entry name" value="Response_reg"/>
    <property type="match status" value="1"/>
</dbReference>
<feature type="domain" description="Response regulatory" evidence="9">
    <location>
        <begin position="6"/>
        <end position="123"/>
    </location>
</feature>
<dbReference type="PANTHER" id="PTHR43280:SF2">
    <property type="entry name" value="HTH-TYPE TRANSCRIPTIONAL REGULATOR EXSA"/>
    <property type="match status" value="1"/>
</dbReference>
<dbReference type="PROSITE" id="PS01124">
    <property type="entry name" value="HTH_ARAC_FAMILY_2"/>
    <property type="match status" value="1"/>
</dbReference>
<dbReference type="SUPFAM" id="SSF52172">
    <property type="entry name" value="CheY-like"/>
    <property type="match status" value="1"/>
</dbReference>
<organism evidence="10 11">
    <name type="scientific">Blautia caecimuris</name>
    <dbReference type="NCBI Taxonomy" id="1796615"/>
    <lineage>
        <taxon>Bacteria</taxon>
        <taxon>Bacillati</taxon>
        <taxon>Bacillota</taxon>
        <taxon>Clostridia</taxon>
        <taxon>Lachnospirales</taxon>
        <taxon>Lachnospiraceae</taxon>
        <taxon>Blautia</taxon>
    </lineage>
</organism>
<dbReference type="SMART" id="SM00342">
    <property type="entry name" value="HTH_ARAC"/>
    <property type="match status" value="1"/>
</dbReference>
<dbReference type="InterPro" id="IPR020449">
    <property type="entry name" value="Tscrpt_reg_AraC-type_HTH"/>
</dbReference>
<proteinExistence type="predicted"/>
<dbReference type="SMART" id="SM00448">
    <property type="entry name" value="REC"/>
    <property type="match status" value="1"/>
</dbReference>
<dbReference type="EMBL" id="JBEPMJ010000017">
    <property type="protein sequence ID" value="MET3751047.1"/>
    <property type="molecule type" value="Genomic_DNA"/>
</dbReference>
<dbReference type="CDD" id="cd17536">
    <property type="entry name" value="REC_YesN-like"/>
    <property type="match status" value="1"/>
</dbReference>
<keyword evidence="3" id="KW-0238">DNA-binding</keyword>
<protein>
    <recommendedName>
        <fullName evidence="1">Stage 0 sporulation protein A homolog</fullName>
    </recommendedName>
</protein>
<dbReference type="Pfam" id="PF12833">
    <property type="entry name" value="HTH_18"/>
    <property type="match status" value="1"/>
</dbReference>
<dbReference type="InterPro" id="IPR011006">
    <property type="entry name" value="CheY-like_superfamily"/>
</dbReference>
<dbReference type="InterPro" id="IPR018060">
    <property type="entry name" value="HTH_AraC"/>
</dbReference>
<dbReference type="RefSeq" id="WP_257464953.1">
    <property type="nucleotide sequence ID" value="NZ_JANJZT010000018.1"/>
</dbReference>
<dbReference type="Gene3D" id="3.40.50.2300">
    <property type="match status" value="1"/>
</dbReference>
<evidence type="ECO:0000256" key="2">
    <source>
        <dbReference type="ARBA" id="ARBA00023015"/>
    </source>
</evidence>
<feature type="modified residue" description="4-aspartylphosphate" evidence="6">
    <location>
        <position position="58"/>
    </location>
</feature>
<sequence length="517" mass="60715">MSRYCRVLVIDDEFITRQGIKHMLLWEQEGFQIVGEASNGQEGLEMIEKYQPEIVLADIVMPVLNGIDFSLILQEKYPDIKLIILSSYDNFEYVRTTLLNGAVDYVLKPTLNPEILLRALKKAARGIPGFQLDRKEKIDVSTQLERYLTGYSETLEEEGLKNCFPYLNCRILAADMKKACKNNRRQMEQLQEMIQDRLKKDGFDTYQALWLEQETLCYIINYKKKAEEELLLSIESSARRAGQIAEKILFVVSRPFTDFTYIKDIYEKGVKPCLQQKFYFNDKALIREEEYTAVEVQRFHYEKYTELLKQKQYSQALELFQKYIWYLAESKYDEYLSKNLLKNLLYNFLMEIEKYGVESDRLRGEFFRKIDQSESAEEYMEYCEGGAFARLREIVSGIENNSDSDPVVAQIKDYINEHYNEKLDLTDIAQEFGFNYHYISSYFNQHISEGFSGYLNTVRIEKSCDLLAETKMSISDISAAVGYSDHGYFCRIFRKLMGQTPSQYRHRKNSGGQRNEK</sequence>
<evidence type="ECO:0000313" key="11">
    <source>
        <dbReference type="Proteomes" id="UP001549106"/>
    </source>
</evidence>